<dbReference type="Pfam" id="PF08311">
    <property type="entry name" value="Mad3_BUB1_I"/>
    <property type="match status" value="1"/>
</dbReference>
<dbReference type="Proteomes" id="UP000663853">
    <property type="component" value="Unassembled WGS sequence"/>
</dbReference>
<name>A0A8H3GZD0_9AGAM</name>
<dbReference type="GO" id="GO:0005634">
    <property type="term" value="C:nucleus"/>
    <property type="evidence" value="ECO:0007669"/>
    <property type="project" value="TreeGrafter"/>
</dbReference>
<feature type="compositionally biased region" description="Polar residues" evidence="1">
    <location>
        <begin position="358"/>
        <end position="367"/>
    </location>
</feature>
<reference evidence="3" key="1">
    <citation type="submission" date="2021-01" db="EMBL/GenBank/DDBJ databases">
        <authorList>
            <person name="Kaushik A."/>
        </authorList>
    </citation>
    <scope>NUCLEOTIDE SEQUENCE</scope>
    <source>
        <strain evidence="3">AG6-10EEA</strain>
    </source>
</reference>
<feature type="domain" description="BUB1 N-terminal" evidence="2">
    <location>
        <begin position="55"/>
        <end position="216"/>
    </location>
</feature>
<dbReference type="AlphaFoldDB" id="A0A8H3GZD0"/>
<dbReference type="GO" id="GO:0032991">
    <property type="term" value="C:protein-containing complex"/>
    <property type="evidence" value="ECO:0007669"/>
    <property type="project" value="UniProtKB-ARBA"/>
</dbReference>
<feature type="compositionally biased region" description="Basic and acidic residues" evidence="1">
    <location>
        <begin position="331"/>
        <end position="348"/>
    </location>
</feature>
<dbReference type="EMBL" id="CAJMXA010001963">
    <property type="protein sequence ID" value="CAE6473521.1"/>
    <property type="molecule type" value="Genomic_DNA"/>
</dbReference>
<feature type="region of interest" description="Disordered" evidence="1">
    <location>
        <begin position="528"/>
        <end position="563"/>
    </location>
</feature>
<protein>
    <recommendedName>
        <fullName evidence="2">BUB1 N-terminal domain-containing protein</fullName>
    </recommendedName>
</protein>
<dbReference type="GO" id="GO:0007094">
    <property type="term" value="P:mitotic spindle assembly checkpoint signaling"/>
    <property type="evidence" value="ECO:0007669"/>
    <property type="project" value="InterPro"/>
</dbReference>
<feature type="region of interest" description="Disordered" evidence="1">
    <location>
        <begin position="479"/>
        <end position="502"/>
    </location>
</feature>
<dbReference type="GO" id="GO:0051754">
    <property type="term" value="P:meiotic sister chromatid cohesion, centromeric"/>
    <property type="evidence" value="ECO:0007669"/>
    <property type="project" value="TreeGrafter"/>
</dbReference>
<dbReference type="PANTHER" id="PTHR14030:SF4">
    <property type="entry name" value="BUB1 KINASE, ISOFORM A-RELATED"/>
    <property type="match status" value="1"/>
</dbReference>
<dbReference type="InterPro" id="IPR013212">
    <property type="entry name" value="Mad3/Bub1_I"/>
</dbReference>
<dbReference type="FunFam" id="1.25.40.430:FF:000003">
    <property type="entry name" value="Checkpoint serine/threonine-protein kinase BUB1"/>
    <property type="match status" value="1"/>
</dbReference>
<gene>
    <name evidence="3" type="ORF">RDB_LOCUS78026</name>
</gene>
<dbReference type="GO" id="GO:0004672">
    <property type="term" value="F:protein kinase activity"/>
    <property type="evidence" value="ECO:0007669"/>
    <property type="project" value="TreeGrafter"/>
</dbReference>
<feature type="compositionally biased region" description="Low complexity" evidence="1">
    <location>
        <begin position="368"/>
        <end position="398"/>
    </location>
</feature>
<evidence type="ECO:0000256" key="1">
    <source>
        <dbReference type="SAM" id="MobiDB-lite"/>
    </source>
</evidence>
<evidence type="ECO:0000313" key="4">
    <source>
        <dbReference type="Proteomes" id="UP000663853"/>
    </source>
</evidence>
<dbReference type="SMART" id="SM00777">
    <property type="entry name" value="Mad3_BUB1_I"/>
    <property type="match status" value="1"/>
</dbReference>
<dbReference type="InterPro" id="IPR015661">
    <property type="entry name" value="Bub1/Mad3"/>
</dbReference>
<feature type="compositionally biased region" description="Pro residues" evidence="1">
    <location>
        <begin position="399"/>
        <end position="415"/>
    </location>
</feature>
<comment type="caution">
    <text evidence="3">The sequence shown here is derived from an EMBL/GenBank/DDBJ whole genome shotgun (WGS) entry which is preliminary data.</text>
</comment>
<feature type="compositionally biased region" description="Basic and acidic residues" evidence="1">
    <location>
        <begin position="275"/>
        <end position="288"/>
    </location>
</feature>
<feature type="region of interest" description="Disordered" evidence="1">
    <location>
        <begin position="207"/>
        <end position="435"/>
    </location>
</feature>
<organism evidence="3 4">
    <name type="scientific">Rhizoctonia solani</name>
    <dbReference type="NCBI Taxonomy" id="456999"/>
    <lineage>
        <taxon>Eukaryota</taxon>
        <taxon>Fungi</taxon>
        <taxon>Dikarya</taxon>
        <taxon>Basidiomycota</taxon>
        <taxon>Agaricomycotina</taxon>
        <taxon>Agaricomycetes</taxon>
        <taxon>Cantharellales</taxon>
        <taxon>Ceratobasidiaceae</taxon>
        <taxon>Rhizoctonia</taxon>
    </lineage>
</organism>
<feature type="compositionally biased region" description="Acidic residues" evidence="1">
    <location>
        <begin position="543"/>
        <end position="553"/>
    </location>
</feature>
<proteinExistence type="predicted"/>
<dbReference type="PANTHER" id="PTHR14030">
    <property type="entry name" value="MITOTIC CHECKPOINT SERINE/THREONINE-PROTEIN KINASE BUB1"/>
    <property type="match status" value="1"/>
</dbReference>
<feature type="compositionally biased region" description="Basic and acidic residues" evidence="1">
    <location>
        <begin position="309"/>
        <end position="318"/>
    </location>
</feature>
<accession>A0A8H3GZD0</accession>
<sequence length="563" mass="61476">MSAEPPTVDISVIEHQKENILPRKNGRSAVALSNLLSAPRPQLAKQLAEGHAKHQEAVQLALEEDEDPMAAYVNYVDWVVECYPAGSNSESGLVPLLERATREFREDPRYLNDLRYLKLWICYAGIVEKPETIYAYLLANDIGSVWELFYTEYANTLERGRNMRKADEIYQLGIARKAKPLKRLQQRYEEFQKRMLAAPAGTNADADEVIAPAPPAPTARKVLGERTKPTSSADSDPFVVSSSSRANNNGARIPVFRDADQPETGIETNEWADVGTRDSRRKENHSDGKSWQGETLPQLKHGVFTPKTPKIEVYRDSEDPAPARTPHAPRPGHEDVFAPSHQPKESEALRQNPFKNWDTPSKQTTAGTSKSTASPLGSSTSAPTASSSSAPQALSSSPDPLPAWPKPKPLKPLPSLPKRLRNPAPGPGKKAEQICLPLARLQASGSSLEEYSPDEARARALGLLGKKWAPPPVVVAVPVRDETVGGRGSDRTGKGGKKEKERTMTMTMAGEPTVTVNTRAALGDVFEMFNTSPGRDKGRADTIEEEDEGEEGVAEASSPSYAP</sequence>
<dbReference type="PROSITE" id="PS51489">
    <property type="entry name" value="BUB1_N"/>
    <property type="match status" value="1"/>
</dbReference>
<dbReference type="Gene3D" id="1.25.40.430">
    <property type="match status" value="1"/>
</dbReference>
<evidence type="ECO:0000313" key="3">
    <source>
        <dbReference type="EMBL" id="CAE6473521.1"/>
    </source>
</evidence>
<evidence type="ECO:0000259" key="2">
    <source>
        <dbReference type="PROSITE" id="PS51489"/>
    </source>
</evidence>